<dbReference type="EMBL" id="JAZHXI010000023">
    <property type="protein sequence ID" value="KAL2060245.1"/>
    <property type="molecule type" value="Genomic_DNA"/>
</dbReference>
<accession>A0ABR4BRF9</accession>
<evidence type="ECO:0000256" key="1">
    <source>
        <dbReference type="SAM" id="Phobius"/>
    </source>
</evidence>
<keyword evidence="1" id="KW-1133">Transmembrane helix</keyword>
<dbReference type="Pfam" id="PF11913">
    <property type="entry name" value="DUF3431"/>
    <property type="match status" value="1"/>
</dbReference>
<dbReference type="PANTHER" id="PTHR37490">
    <property type="entry name" value="EXPRESSED PROTEIN"/>
    <property type="match status" value="1"/>
</dbReference>
<gene>
    <name evidence="2" type="ORF">VTL71DRAFT_9640</name>
</gene>
<proteinExistence type="predicted"/>
<keyword evidence="3" id="KW-1185">Reference proteome</keyword>
<dbReference type="InterPro" id="IPR021838">
    <property type="entry name" value="DUF3431"/>
</dbReference>
<protein>
    <submittedName>
        <fullName evidence="2">Uncharacterized protein</fullName>
    </submittedName>
</protein>
<keyword evidence="1" id="KW-0472">Membrane</keyword>
<sequence length="397" mass="45886">METSASYVSEPQQKALEGASTEFRTSGMTFVARFQQPRRLNLFSAYVIAATLIWILLSCRSWNSVSQTRFEQTPTVHLVLTTTSSNKHTWTNNLTLKNYKVIPYIVDNKTALYHTPANEGNEAMGYLAYLYEFYDHLPDISIFLHGQDLAWHGDGALNYSTATTLNLLDLDEVKRRKFMNLRTNWQNGCPNWINTSITVNSSSYEPETKPEEAYMREAFEALFPGDDVPEILAAPCCSQLAVTRDTIRGVPREVFRNAMEWLQNGRFHSSISGRIWEHLWQWMFLKKAVDCPDESVALCSGYHVCFEKKEWEDWKVLEKMRLELLEELKEPLEPPEESDTGNVQGEIAEAEWRIKASERTAELALRIKTLEKTIEPWRQKAIWRGESEKRRREIIGG</sequence>
<comment type="caution">
    <text evidence="2">The sequence shown here is derived from an EMBL/GenBank/DDBJ whole genome shotgun (WGS) entry which is preliminary data.</text>
</comment>
<evidence type="ECO:0000313" key="2">
    <source>
        <dbReference type="EMBL" id="KAL2060245.1"/>
    </source>
</evidence>
<reference evidence="2 3" key="1">
    <citation type="journal article" date="2024" name="Commun. Biol.">
        <title>Comparative genomic analysis of thermophilic fungi reveals convergent evolutionary adaptations and gene losses.</title>
        <authorList>
            <person name="Steindorff A.S."/>
            <person name="Aguilar-Pontes M.V."/>
            <person name="Robinson A.J."/>
            <person name="Andreopoulos B."/>
            <person name="LaButti K."/>
            <person name="Kuo A."/>
            <person name="Mondo S."/>
            <person name="Riley R."/>
            <person name="Otillar R."/>
            <person name="Haridas S."/>
            <person name="Lipzen A."/>
            <person name="Grimwood J."/>
            <person name="Schmutz J."/>
            <person name="Clum A."/>
            <person name="Reid I.D."/>
            <person name="Moisan M.C."/>
            <person name="Butler G."/>
            <person name="Nguyen T.T.M."/>
            <person name="Dewar K."/>
            <person name="Conant G."/>
            <person name="Drula E."/>
            <person name="Henrissat B."/>
            <person name="Hansel C."/>
            <person name="Singer S."/>
            <person name="Hutchinson M.I."/>
            <person name="de Vries R.P."/>
            <person name="Natvig D.O."/>
            <person name="Powell A.J."/>
            <person name="Tsang A."/>
            <person name="Grigoriev I.V."/>
        </authorList>
    </citation>
    <scope>NUCLEOTIDE SEQUENCE [LARGE SCALE GENOMIC DNA]</scope>
    <source>
        <strain evidence="2 3">CBS 494.80</strain>
    </source>
</reference>
<feature type="transmembrane region" description="Helical" evidence="1">
    <location>
        <begin position="40"/>
        <end position="57"/>
    </location>
</feature>
<dbReference type="Proteomes" id="UP001595075">
    <property type="component" value="Unassembled WGS sequence"/>
</dbReference>
<name>A0ABR4BRF9_9HELO</name>
<evidence type="ECO:0000313" key="3">
    <source>
        <dbReference type="Proteomes" id="UP001595075"/>
    </source>
</evidence>
<keyword evidence="1" id="KW-0812">Transmembrane</keyword>
<dbReference type="PANTHER" id="PTHR37490:SF3">
    <property type="entry name" value="DUF3431 DOMAIN CONTAINING PROTEIN"/>
    <property type="match status" value="1"/>
</dbReference>
<organism evidence="2 3">
    <name type="scientific">Oculimacula yallundae</name>
    <dbReference type="NCBI Taxonomy" id="86028"/>
    <lineage>
        <taxon>Eukaryota</taxon>
        <taxon>Fungi</taxon>
        <taxon>Dikarya</taxon>
        <taxon>Ascomycota</taxon>
        <taxon>Pezizomycotina</taxon>
        <taxon>Leotiomycetes</taxon>
        <taxon>Helotiales</taxon>
        <taxon>Ploettnerulaceae</taxon>
        <taxon>Oculimacula</taxon>
    </lineage>
</organism>